<accession>A0A7K0C3V1</accession>
<dbReference type="RefSeq" id="WP_328594991.1">
    <property type="nucleotide sequence ID" value="NZ_WEGH01000004.1"/>
</dbReference>
<dbReference type="InterPro" id="IPR018060">
    <property type="entry name" value="HTH_AraC"/>
</dbReference>
<dbReference type="Gene3D" id="1.10.10.60">
    <property type="entry name" value="Homeodomain-like"/>
    <property type="match status" value="1"/>
</dbReference>
<protein>
    <submittedName>
        <fullName evidence="6">HTH-type transcriptional regulator CdhR</fullName>
    </submittedName>
</protein>
<evidence type="ECO:0000256" key="4">
    <source>
        <dbReference type="SAM" id="MobiDB-lite"/>
    </source>
</evidence>
<sequence length="331" mass="34774">MRRVVIIGYEGAELLDVACPADVFDAATRWGADPPYRVELVSLGGRPVRTASGITLAAGALERTGGRLDTVVVAGGLGHQDAAKDARLLGHLRRLAGLGRRVASVCTGATVLAAAGLLDGRRATTHWMWAGELASSYPAVTVDPAPLYVQDGNVFTSAGVTSALDLSLALVEADHGPALSRLVARTLVTYLQRPGNQAQVSMHVAAPPPEHRLVREVCDHIAARPDADLGAAALARIAGVSPRHLARLFAAHLGTTPSRHVRAVRTEAAAHLLTGTRLPLTAIARRCGFGTTESLRQAFADQYATTPSAYRRAASPRPGPDPELQKDISVC</sequence>
<organism evidence="6 7">
    <name type="scientific">Actinomadura macrotermitis</name>
    <dbReference type="NCBI Taxonomy" id="2585200"/>
    <lineage>
        <taxon>Bacteria</taxon>
        <taxon>Bacillati</taxon>
        <taxon>Actinomycetota</taxon>
        <taxon>Actinomycetes</taxon>
        <taxon>Streptosporangiales</taxon>
        <taxon>Thermomonosporaceae</taxon>
        <taxon>Actinomadura</taxon>
    </lineage>
</organism>
<dbReference type="PANTHER" id="PTHR43130:SF3">
    <property type="entry name" value="HTH-TYPE TRANSCRIPTIONAL REGULATOR RV1931C"/>
    <property type="match status" value="1"/>
</dbReference>
<feature type="domain" description="HTH araC/xylS-type" evidence="5">
    <location>
        <begin position="211"/>
        <end position="313"/>
    </location>
</feature>
<dbReference type="AlphaFoldDB" id="A0A7K0C3V1"/>
<dbReference type="Proteomes" id="UP000487268">
    <property type="component" value="Unassembled WGS sequence"/>
</dbReference>
<evidence type="ECO:0000256" key="1">
    <source>
        <dbReference type="ARBA" id="ARBA00023015"/>
    </source>
</evidence>
<reference evidence="6 7" key="1">
    <citation type="submission" date="2019-10" db="EMBL/GenBank/DDBJ databases">
        <title>Actinomadura rubteroloni sp. nov. and Actinomadura macrotermitis sp. nov., isolated from the gut of fungus growing-termite Macrotermes natalensis.</title>
        <authorList>
            <person name="Benndorf R."/>
            <person name="Martin K."/>
            <person name="Kuefner M."/>
            <person name="De Beer W."/>
            <person name="Kaster A.-K."/>
            <person name="Vollmers J."/>
            <person name="Poulsen M."/>
            <person name="Beemelmanns C."/>
        </authorList>
    </citation>
    <scope>NUCLEOTIDE SEQUENCE [LARGE SCALE GENOMIC DNA]</scope>
    <source>
        <strain evidence="6 7">RB68</strain>
    </source>
</reference>
<keyword evidence="2" id="KW-0238">DNA-binding</keyword>
<keyword evidence="1" id="KW-0805">Transcription regulation</keyword>
<dbReference type="SUPFAM" id="SSF46689">
    <property type="entry name" value="Homeodomain-like"/>
    <property type="match status" value="2"/>
</dbReference>
<keyword evidence="7" id="KW-1185">Reference proteome</keyword>
<dbReference type="InterPro" id="IPR009057">
    <property type="entry name" value="Homeodomain-like_sf"/>
</dbReference>
<dbReference type="InterPro" id="IPR018062">
    <property type="entry name" value="HTH_AraC-typ_CS"/>
</dbReference>
<dbReference type="Pfam" id="PF01965">
    <property type="entry name" value="DJ-1_PfpI"/>
    <property type="match status" value="1"/>
</dbReference>
<comment type="caution">
    <text evidence="6">The sequence shown here is derived from an EMBL/GenBank/DDBJ whole genome shotgun (WGS) entry which is preliminary data.</text>
</comment>
<evidence type="ECO:0000313" key="6">
    <source>
        <dbReference type="EMBL" id="MQY08103.1"/>
    </source>
</evidence>
<keyword evidence="3" id="KW-0804">Transcription</keyword>
<proteinExistence type="predicted"/>
<dbReference type="PROSITE" id="PS01124">
    <property type="entry name" value="HTH_ARAC_FAMILY_2"/>
    <property type="match status" value="1"/>
</dbReference>
<dbReference type="InterPro" id="IPR052158">
    <property type="entry name" value="INH-QAR"/>
</dbReference>
<evidence type="ECO:0000313" key="7">
    <source>
        <dbReference type="Proteomes" id="UP000487268"/>
    </source>
</evidence>
<dbReference type="PROSITE" id="PS00041">
    <property type="entry name" value="HTH_ARAC_FAMILY_1"/>
    <property type="match status" value="1"/>
</dbReference>
<feature type="region of interest" description="Disordered" evidence="4">
    <location>
        <begin position="307"/>
        <end position="331"/>
    </location>
</feature>
<dbReference type="CDD" id="cd03137">
    <property type="entry name" value="GATase1_AraC_1"/>
    <property type="match status" value="1"/>
</dbReference>
<dbReference type="GO" id="GO:0043565">
    <property type="term" value="F:sequence-specific DNA binding"/>
    <property type="evidence" value="ECO:0007669"/>
    <property type="project" value="InterPro"/>
</dbReference>
<dbReference type="SUPFAM" id="SSF52317">
    <property type="entry name" value="Class I glutamine amidotransferase-like"/>
    <property type="match status" value="1"/>
</dbReference>
<evidence type="ECO:0000256" key="3">
    <source>
        <dbReference type="ARBA" id="ARBA00023163"/>
    </source>
</evidence>
<dbReference type="Pfam" id="PF12833">
    <property type="entry name" value="HTH_18"/>
    <property type="match status" value="1"/>
</dbReference>
<gene>
    <name evidence="6" type="primary">cdhR_6</name>
    <name evidence="6" type="ORF">ACRB68_62090</name>
</gene>
<name>A0A7K0C3V1_9ACTN</name>
<dbReference type="InterPro" id="IPR029062">
    <property type="entry name" value="Class_I_gatase-like"/>
</dbReference>
<dbReference type="InterPro" id="IPR002818">
    <property type="entry name" value="DJ-1/PfpI"/>
</dbReference>
<dbReference type="GO" id="GO:0003700">
    <property type="term" value="F:DNA-binding transcription factor activity"/>
    <property type="evidence" value="ECO:0007669"/>
    <property type="project" value="InterPro"/>
</dbReference>
<dbReference type="SMART" id="SM00342">
    <property type="entry name" value="HTH_ARAC"/>
    <property type="match status" value="1"/>
</dbReference>
<dbReference type="Gene3D" id="3.40.50.880">
    <property type="match status" value="1"/>
</dbReference>
<evidence type="ECO:0000256" key="2">
    <source>
        <dbReference type="ARBA" id="ARBA00023125"/>
    </source>
</evidence>
<dbReference type="EMBL" id="WEGH01000004">
    <property type="protein sequence ID" value="MQY08103.1"/>
    <property type="molecule type" value="Genomic_DNA"/>
</dbReference>
<dbReference type="PANTHER" id="PTHR43130">
    <property type="entry name" value="ARAC-FAMILY TRANSCRIPTIONAL REGULATOR"/>
    <property type="match status" value="1"/>
</dbReference>
<evidence type="ECO:0000259" key="5">
    <source>
        <dbReference type="PROSITE" id="PS01124"/>
    </source>
</evidence>